<feature type="domain" description="Rhodanese" evidence="3">
    <location>
        <begin position="186"/>
        <end position="296"/>
    </location>
</feature>
<dbReference type="PANTHER" id="PTHR11364">
    <property type="entry name" value="THIOSULFATE SULFERTANSFERASE"/>
    <property type="match status" value="1"/>
</dbReference>
<proteinExistence type="predicted"/>
<name>A0ABR5MMB8_9BACI</name>
<comment type="caution">
    <text evidence="4">The sequence shown here is derived from an EMBL/GenBank/DDBJ whole genome shotgun (WGS) entry which is preliminary data.</text>
</comment>
<dbReference type="Gene3D" id="3.40.250.10">
    <property type="entry name" value="Rhodanese-like domain"/>
    <property type="match status" value="2"/>
</dbReference>
<dbReference type="InterPro" id="IPR001763">
    <property type="entry name" value="Rhodanese-like_dom"/>
</dbReference>
<dbReference type="CDD" id="cd01449">
    <property type="entry name" value="TST_Repeat_2"/>
    <property type="match status" value="1"/>
</dbReference>
<accession>A0ABR5MMB8</accession>
<dbReference type="Proteomes" id="UP000037854">
    <property type="component" value="Unassembled WGS sequence"/>
</dbReference>
<dbReference type="PROSITE" id="PS50206">
    <property type="entry name" value="RHODANESE_3"/>
    <property type="match status" value="2"/>
</dbReference>
<protein>
    <submittedName>
        <fullName evidence="4">3-mercaptopyruvate sulfurtransferase</fullName>
    </submittedName>
</protein>
<evidence type="ECO:0000256" key="2">
    <source>
        <dbReference type="ARBA" id="ARBA00022737"/>
    </source>
</evidence>
<evidence type="ECO:0000259" key="3">
    <source>
        <dbReference type="PROSITE" id="PS50206"/>
    </source>
</evidence>
<dbReference type="CDD" id="cd01448">
    <property type="entry name" value="TST_Repeat_1"/>
    <property type="match status" value="1"/>
</dbReference>
<dbReference type="InterPro" id="IPR001307">
    <property type="entry name" value="Thiosulphate_STrfase_CS"/>
</dbReference>
<reference evidence="4 5" key="1">
    <citation type="submission" date="2015-07" db="EMBL/GenBank/DDBJ databases">
        <title>High-quality draft genome sequence of Oceanobacillus caeni HM6, a bacillus isolated from a human feces.</title>
        <authorList>
            <person name="Kumar J."/>
            <person name="Verma M.K."/>
            <person name="Pandey R."/>
            <person name="Bhambi M."/>
            <person name="Chauhan N."/>
        </authorList>
    </citation>
    <scope>NUCLEOTIDE SEQUENCE [LARGE SCALE GENOMIC DNA]</scope>
    <source>
        <strain evidence="4 5">HM6</strain>
    </source>
</reference>
<evidence type="ECO:0000313" key="5">
    <source>
        <dbReference type="Proteomes" id="UP000037854"/>
    </source>
</evidence>
<dbReference type="Pfam" id="PF00581">
    <property type="entry name" value="Rhodanese"/>
    <property type="match status" value="2"/>
</dbReference>
<dbReference type="PROSITE" id="PS00380">
    <property type="entry name" value="RHODANESE_1"/>
    <property type="match status" value="1"/>
</dbReference>
<dbReference type="PANTHER" id="PTHR11364:SF27">
    <property type="entry name" value="SULFURTRANSFERASE"/>
    <property type="match status" value="1"/>
</dbReference>
<evidence type="ECO:0000313" key="4">
    <source>
        <dbReference type="EMBL" id="KPH77580.1"/>
    </source>
</evidence>
<dbReference type="SMART" id="SM00450">
    <property type="entry name" value="RHOD"/>
    <property type="match status" value="2"/>
</dbReference>
<organism evidence="4 5">
    <name type="scientific">Oceanobacillus caeni</name>
    <dbReference type="NCBI Taxonomy" id="405946"/>
    <lineage>
        <taxon>Bacteria</taxon>
        <taxon>Bacillati</taxon>
        <taxon>Bacillota</taxon>
        <taxon>Bacilli</taxon>
        <taxon>Bacillales</taxon>
        <taxon>Bacillaceae</taxon>
        <taxon>Oceanobacillus</taxon>
    </lineage>
</organism>
<dbReference type="SUPFAM" id="SSF52821">
    <property type="entry name" value="Rhodanese/Cell cycle control phosphatase"/>
    <property type="match status" value="2"/>
</dbReference>
<evidence type="ECO:0000256" key="1">
    <source>
        <dbReference type="ARBA" id="ARBA00022679"/>
    </source>
</evidence>
<sequence length="302" mass="34397">MKEIHFICRIHRKRLIGGITMSFLIGVDELKERMINKTESTVIVDVRFVLTDPDAGRKLYLNEHIPGAVYLDLNRDLASKAAKHGGAHPLPDMELFAAKMGNIGIDHETTVVIYDEENDMFAARMWWLLHYLGHEKAYILEGGYKKWVEEGNPVTAELPSLKRKQFEPKIRSNEVVSMKDVKERVENKKAILIDSRDKERYLGIREPLYSKAGHIPGAVNYFWKDVLNSDGSWKNKEQLAKHFSSLPKDKEIIVSCGSGVSACPNIVALKSLGYENIKLYPGSFSDWISYDENDIELDESTL</sequence>
<dbReference type="InterPro" id="IPR045078">
    <property type="entry name" value="TST/MPST-like"/>
</dbReference>
<feature type="domain" description="Rhodanese" evidence="3">
    <location>
        <begin position="37"/>
        <end position="156"/>
    </location>
</feature>
<keyword evidence="2" id="KW-0677">Repeat</keyword>
<dbReference type="InterPro" id="IPR036873">
    <property type="entry name" value="Rhodanese-like_dom_sf"/>
</dbReference>
<dbReference type="EMBL" id="LGTK01000006">
    <property type="protein sequence ID" value="KPH77580.1"/>
    <property type="molecule type" value="Genomic_DNA"/>
</dbReference>
<gene>
    <name evidence="4" type="ORF">AFL42_03005</name>
</gene>
<keyword evidence="1" id="KW-0808">Transferase</keyword>
<keyword evidence="5" id="KW-1185">Reference proteome</keyword>